<name>A0AAQ4EUR7_AMBAM</name>
<accession>A0AAQ4EUR7</accession>
<dbReference type="SMART" id="SM00225">
    <property type="entry name" value="BTB"/>
    <property type="match status" value="1"/>
</dbReference>
<proteinExistence type="predicted"/>
<dbReference type="EMBL" id="JARKHS020010735">
    <property type="protein sequence ID" value="KAK8778470.1"/>
    <property type="molecule type" value="Genomic_DNA"/>
</dbReference>
<feature type="domain" description="BTB" evidence="1">
    <location>
        <begin position="46"/>
        <end position="113"/>
    </location>
</feature>
<dbReference type="InterPro" id="IPR000210">
    <property type="entry name" value="BTB/POZ_dom"/>
</dbReference>
<sequence>MLTIRCDLTFIHYAAVQKDHQRTSVSVTDCLLWEDLGWLLDSSSCADVAVNVGDGAYRAHKAVLESRPPVFRAMFEYVMLENLKGEIFVPDTERELFEEILRFMYTGRSPNADNMPGALIVAADKYGLPLFRDMCEYAFIPKLKSESAASSLIVADKLNATILRQNALNFICENV</sequence>
<dbReference type="PANTHER" id="PTHR24413">
    <property type="entry name" value="SPECKLE-TYPE POZ PROTEIN"/>
    <property type="match status" value="1"/>
</dbReference>
<dbReference type="Proteomes" id="UP001321473">
    <property type="component" value="Unassembled WGS sequence"/>
</dbReference>
<dbReference type="Gene3D" id="3.30.710.10">
    <property type="entry name" value="Potassium Channel Kv1.1, Chain A"/>
    <property type="match status" value="1"/>
</dbReference>
<dbReference type="InterPro" id="IPR011333">
    <property type="entry name" value="SKP1/BTB/POZ_sf"/>
</dbReference>
<evidence type="ECO:0000313" key="2">
    <source>
        <dbReference type="EMBL" id="KAK8778470.1"/>
    </source>
</evidence>
<dbReference type="Pfam" id="PF00651">
    <property type="entry name" value="BTB"/>
    <property type="match status" value="1"/>
</dbReference>
<evidence type="ECO:0000259" key="1">
    <source>
        <dbReference type="PROSITE" id="PS50097"/>
    </source>
</evidence>
<comment type="caution">
    <text evidence="2">The sequence shown here is derived from an EMBL/GenBank/DDBJ whole genome shotgun (WGS) entry which is preliminary data.</text>
</comment>
<keyword evidence="3" id="KW-1185">Reference proteome</keyword>
<evidence type="ECO:0000313" key="3">
    <source>
        <dbReference type="Proteomes" id="UP001321473"/>
    </source>
</evidence>
<dbReference type="SUPFAM" id="SSF54695">
    <property type="entry name" value="POZ domain"/>
    <property type="match status" value="1"/>
</dbReference>
<dbReference type="PROSITE" id="PS50097">
    <property type="entry name" value="BTB"/>
    <property type="match status" value="1"/>
</dbReference>
<dbReference type="AlphaFoldDB" id="A0AAQ4EUR7"/>
<organism evidence="2 3">
    <name type="scientific">Amblyomma americanum</name>
    <name type="common">Lone star tick</name>
    <dbReference type="NCBI Taxonomy" id="6943"/>
    <lineage>
        <taxon>Eukaryota</taxon>
        <taxon>Metazoa</taxon>
        <taxon>Ecdysozoa</taxon>
        <taxon>Arthropoda</taxon>
        <taxon>Chelicerata</taxon>
        <taxon>Arachnida</taxon>
        <taxon>Acari</taxon>
        <taxon>Parasitiformes</taxon>
        <taxon>Ixodida</taxon>
        <taxon>Ixodoidea</taxon>
        <taxon>Ixodidae</taxon>
        <taxon>Amblyomminae</taxon>
        <taxon>Amblyomma</taxon>
    </lineage>
</organism>
<reference evidence="2 3" key="1">
    <citation type="journal article" date="2023" name="Arcadia Sci">
        <title>De novo assembly of a long-read Amblyomma americanum tick genome.</title>
        <authorList>
            <person name="Chou S."/>
            <person name="Poskanzer K.E."/>
            <person name="Rollins M."/>
            <person name="Thuy-Boun P.S."/>
        </authorList>
    </citation>
    <scope>NUCLEOTIDE SEQUENCE [LARGE SCALE GENOMIC DNA]</scope>
    <source>
        <strain evidence="2">F_SG_1</strain>
        <tissue evidence="2">Salivary glands</tissue>
    </source>
</reference>
<gene>
    <name evidence="2" type="ORF">V5799_020189</name>
</gene>
<protein>
    <recommendedName>
        <fullName evidence="1">BTB domain-containing protein</fullName>
    </recommendedName>
</protein>